<dbReference type="InterPro" id="IPR053163">
    <property type="entry name" value="HTH-type_regulator_Rgg"/>
</dbReference>
<dbReference type="Proteomes" id="UP000323274">
    <property type="component" value="Unassembled WGS sequence"/>
</dbReference>
<sequence length="276" mass="32923">MRKETNIIKERRKLKNLSQKQLGAFIGSQAMVSRIESGQILPNAQSIYFICKELDITIDEYFSNNFEIDFNIVNFRNKLNYKYLHNDIDGLYAMYNELKLRKTLTLNNKHDILMLKATIYHTKFRIASTTDQNILIDYFNKLISWQLYDIYLLECTVNMLPVTLVRPYISDILGQYIYETVQYNQLDNITNLIIRFFETSLLQNKPIIIEWIIKKIEDIPLEDSLTHQVWLLFLIGLYRNEQHKIDQAYTILTILDDCHLKNIFKRIALQYAQMRE</sequence>
<dbReference type="InterPro" id="IPR011990">
    <property type="entry name" value="TPR-like_helical_dom_sf"/>
</dbReference>
<accession>A0A5A5U0N4</accession>
<organism evidence="2 3">
    <name type="scientific">Leuconostoc citreum</name>
    <dbReference type="NCBI Taxonomy" id="33964"/>
    <lineage>
        <taxon>Bacteria</taxon>
        <taxon>Bacillati</taxon>
        <taxon>Bacillota</taxon>
        <taxon>Bacilli</taxon>
        <taxon>Lactobacillales</taxon>
        <taxon>Lactobacillaceae</taxon>
        <taxon>Leuconostoc</taxon>
    </lineage>
</organism>
<evidence type="ECO:0000313" key="3">
    <source>
        <dbReference type="Proteomes" id="UP000323274"/>
    </source>
</evidence>
<dbReference type="RefSeq" id="WP_040177215.1">
    <property type="nucleotide sequence ID" value="NZ_BJJW01000002.1"/>
</dbReference>
<dbReference type="PANTHER" id="PTHR37038">
    <property type="entry name" value="TRANSCRIPTIONAL REGULATOR-RELATED"/>
    <property type="match status" value="1"/>
</dbReference>
<dbReference type="PROSITE" id="PS50943">
    <property type="entry name" value="HTH_CROC1"/>
    <property type="match status" value="1"/>
</dbReference>
<dbReference type="SUPFAM" id="SSF47413">
    <property type="entry name" value="lambda repressor-like DNA-binding domains"/>
    <property type="match status" value="1"/>
</dbReference>
<dbReference type="Gene3D" id="1.25.40.10">
    <property type="entry name" value="Tetratricopeptide repeat domain"/>
    <property type="match status" value="1"/>
</dbReference>
<dbReference type="Pfam" id="PF21259">
    <property type="entry name" value="Rgg_C"/>
    <property type="match status" value="1"/>
</dbReference>
<reference evidence="2 3" key="1">
    <citation type="submission" date="2019-04" db="EMBL/GenBank/DDBJ databases">
        <title>A pseudo-fructophilic Leuconostoc citreum strain F192-5 isolated from peel of satsuma mandarin: the first report for isolation and characterization of strain-dependent fructophilic-like characteristics.</title>
        <authorList>
            <person name="Maeno S."/>
            <person name="Tanizawa Y."/>
            <person name="Kajikawa A."/>
            <person name="Kanesaki Y."/>
            <person name="Kubota E."/>
            <person name="Arita M."/>
            <person name="Leon D."/>
            <person name="Endo A."/>
        </authorList>
    </citation>
    <scope>NUCLEOTIDE SEQUENCE [LARGE SCALE GENOMIC DNA]</scope>
    <source>
        <strain evidence="2 3">F192-5</strain>
    </source>
</reference>
<proteinExistence type="predicted"/>
<dbReference type="Pfam" id="PF01381">
    <property type="entry name" value="HTH_3"/>
    <property type="match status" value="1"/>
</dbReference>
<protein>
    <submittedName>
        <fullName evidence="2">DNA-binding protein</fullName>
    </submittedName>
</protein>
<dbReference type="AlphaFoldDB" id="A0A5A5U0N4"/>
<evidence type="ECO:0000259" key="1">
    <source>
        <dbReference type="PROSITE" id="PS50943"/>
    </source>
</evidence>
<dbReference type="InterPro" id="IPR010057">
    <property type="entry name" value="Transcription_activator_Rgg_C"/>
</dbReference>
<dbReference type="InterPro" id="IPR001387">
    <property type="entry name" value="Cro/C1-type_HTH"/>
</dbReference>
<dbReference type="InterPro" id="IPR010982">
    <property type="entry name" value="Lambda_DNA-bd_dom_sf"/>
</dbReference>
<keyword evidence="2" id="KW-0238">DNA-binding</keyword>
<dbReference type="GO" id="GO:0003677">
    <property type="term" value="F:DNA binding"/>
    <property type="evidence" value="ECO:0007669"/>
    <property type="project" value="UniProtKB-KW"/>
</dbReference>
<dbReference type="EMBL" id="BJJW01000002">
    <property type="protein sequence ID" value="GDZ83294.1"/>
    <property type="molecule type" value="Genomic_DNA"/>
</dbReference>
<feature type="domain" description="HTH cro/C1-type" evidence="1">
    <location>
        <begin position="8"/>
        <end position="61"/>
    </location>
</feature>
<dbReference type="CDD" id="cd00093">
    <property type="entry name" value="HTH_XRE"/>
    <property type="match status" value="1"/>
</dbReference>
<name>A0A5A5U0N4_LEUCI</name>
<evidence type="ECO:0000313" key="2">
    <source>
        <dbReference type="EMBL" id="GDZ83294.1"/>
    </source>
</evidence>
<gene>
    <name evidence="2" type="ORF">LCIT_05360</name>
</gene>
<comment type="caution">
    <text evidence="2">The sequence shown here is derived from an EMBL/GenBank/DDBJ whole genome shotgun (WGS) entry which is preliminary data.</text>
</comment>
<dbReference type="SMART" id="SM00530">
    <property type="entry name" value="HTH_XRE"/>
    <property type="match status" value="1"/>
</dbReference>